<dbReference type="AlphaFoldDB" id="A0A6H0TMD8"/>
<gene>
    <name evidence="4" type="ORF">EVG22_28740</name>
</gene>
<evidence type="ECO:0000313" key="4">
    <source>
        <dbReference type="EMBL" id="QIW22102.1"/>
    </source>
</evidence>
<dbReference type="InterPro" id="IPR025672">
    <property type="entry name" value="Sigma_reg_C_dom"/>
</dbReference>
<dbReference type="EMBL" id="CP035727">
    <property type="protein sequence ID" value="QIW22102.1"/>
    <property type="molecule type" value="Genomic_DNA"/>
</dbReference>
<evidence type="ECO:0000256" key="1">
    <source>
        <dbReference type="SAM" id="Phobius"/>
    </source>
</evidence>
<proteinExistence type="predicted"/>
<evidence type="ECO:0000313" key="5">
    <source>
        <dbReference type="Proteomes" id="UP000501374"/>
    </source>
</evidence>
<dbReference type="RefSeq" id="WP_172555699.1">
    <property type="nucleotide sequence ID" value="NZ_CP035727.2"/>
</dbReference>
<keyword evidence="1" id="KW-0812">Transmembrane</keyword>
<feature type="domain" description="Sigma factor regulator N-terminal" evidence="3">
    <location>
        <begin position="21"/>
        <end position="105"/>
    </location>
</feature>
<accession>A0A6H0TMD8</accession>
<keyword evidence="1" id="KW-0472">Membrane</keyword>
<keyword evidence="1" id="KW-1133">Transmembrane helix</keyword>
<organism evidence="4 5">
    <name type="scientific">Bacillus thuringiensis serovar andalousiensis</name>
    <dbReference type="NCBI Taxonomy" id="257985"/>
    <lineage>
        <taxon>Bacteria</taxon>
        <taxon>Bacillati</taxon>
        <taxon>Bacillota</taxon>
        <taxon>Bacilli</taxon>
        <taxon>Bacillales</taxon>
        <taxon>Bacillaceae</taxon>
        <taxon>Bacillus</taxon>
        <taxon>Bacillus cereus group</taxon>
    </lineage>
</organism>
<name>A0A6H0TMD8_BACTU</name>
<evidence type="ECO:0000259" key="2">
    <source>
        <dbReference type="Pfam" id="PF13791"/>
    </source>
</evidence>
<dbReference type="Pfam" id="PF13791">
    <property type="entry name" value="Sigma_reg_C"/>
    <property type="match status" value="1"/>
</dbReference>
<evidence type="ECO:0000259" key="3">
    <source>
        <dbReference type="Pfam" id="PF13800"/>
    </source>
</evidence>
<dbReference type="InterPro" id="IPR029101">
    <property type="entry name" value="Sigma_reg_N"/>
</dbReference>
<dbReference type="Proteomes" id="UP000501374">
    <property type="component" value="Chromosome"/>
</dbReference>
<feature type="transmembrane region" description="Helical" evidence="1">
    <location>
        <begin position="31"/>
        <end position="49"/>
    </location>
</feature>
<protein>
    <submittedName>
        <fullName evidence="4">Anti sigma factor C-terminal domain-containing protein</fullName>
    </submittedName>
</protein>
<feature type="domain" description="Sigma factor regulator C-terminal" evidence="2">
    <location>
        <begin position="171"/>
        <end position="320"/>
    </location>
</feature>
<dbReference type="Pfam" id="PF13800">
    <property type="entry name" value="Sigma_reg_N"/>
    <property type="match status" value="1"/>
</dbReference>
<sequence>MNIKNDENQSELFLDDKEFEKTMHKGRRKAIIKNVVITGSVLIALYSGLTIGNNYWLSERLTKEDNATGVWLSITEPNIEQNASFYSWNSFSVDASHTYSKKIGERIIPWESSTGHYNLIRSEKGPSNWINHYNEKRKGWEMYNSQNGQRELIFYHPKVQYKQVPNDLNLLDDIGSNKYVEYALSFDRPYSISEVQKLLDKQNTEWLWIDTESDEEIHSINQQELKEEGGGSFNRGNIYGYPYNSQNDWQSPEFFIDTLKSPEFYGEYADKAKKVLTKLKKDNPTLNPEKVKIVGAVVTGTPDELKKYQNKEFIKSSSLGATIDKY</sequence>
<reference evidence="5" key="1">
    <citation type="submission" date="2019-02" db="EMBL/GenBank/DDBJ databases">
        <title>Structural and Functional analysis of Lanthipeptide from Bacillus thuringiensis serovar andalousiensis B23193.</title>
        <authorList>
            <person name="Andreeva J.V."/>
            <person name="Grigoreva A."/>
        </authorList>
    </citation>
    <scope>NUCLEOTIDE SEQUENCE [LARGE SCALE GENOMIC DNA]</scope>
    <source>
        <strain evidence="5">B23193</strain>
    </source>
</reference>